<evidence type="ECO:0000256" key="3">
    <source>
        <dbReference type="ARBA" id="ARBA00022692"/>
    </source>
</evidence>
<feature type="domain" description="Membrane insertase YidC/Oxa/ALB C-terminal" evidence="8">
    <location>
        <begin position="85"/>
        <end position="300"/>
    </location>
</feature>
<dbReference type="GO" id="GO:0005743">
    <property type="term" value="C:mitochondrial inner membrane"/>
    <property type="evidence" value="ECO:0007669"/>
    <property type="project" value="TreeGrafter"/>
</dbReference>
<dbReference type="GeneID" id="29001863"/>
<dbReference type="EMBL" id="KV440973">
    <property type="protein sequence ID" value="OAD78878.1"/>
    <property type="molecule type" value="Genomic_DNA"/>
</dbReference>
<dbReference type="InterPro" id="IPR001708">
    <property type="entry name" value="YidC/ALB3/OXA1/COX18"/>
</dbReference>
<feature type="transmembrane region" description="Helical" evidence="7">
    <location>
        <begin position="270"/>
        <end position="289"/>
    </location>
</feature>
<dbReference type="OrthoDB" id="2148490at2759"/>
<dbReference type="VEuPathDB" id="FungiDB:PHYBLDRAFT_62361"/>
<gene>
    <name evidence="9" type="ORF">PHYBLDRAFT_62361</name>
</gene>
<evidence type="ECO:0000256" key="1">
    <source>
        <dbReference type="ARBA" id="ARBA00004141"/>
    </source>
</evidence>
<keyword evidence="3 6" id="KW-0812">Transmembrane</keyword>
<comment type="subcellular location">
    <subcellularLocation>
        <location evidence="1 6">Membrane</location>
        <topology evidence="1 6">Multi-pass membrane protein</topology>
    </subcellularLocation>
</comment>
<feature type="transmembrane region" description="Helical" evidence="7">
    <location>
        <begin position="85"/>
        <end position="107"/>
    </location>
</feature>
<dbReference type="STRING" id="763407.A0A167Q110"/>
<organism evidence="9 10">
    <name type="scientific">Phycomyces blakesleeanus (strain ATCC 8743b / DSM 1359 / FGSC 10004 / NBRC 33097 / NRRL 1555)</name>
    <dbReference type="NCBI Taxonomy" id="763407"/>
    <lineage>
        <taxon>Eukaryota</taxon>
        <taxon>Fungi</taxon>
        <taxon>Fungi incertae sedis</taxon>
        <taxon>Mucoromycota</taxon>
        <taxon>Mucoromycotina</taxon>
        <taxon>Mucoromycetes</taxon>
        <taxon>Mucorales</taxon>
        <taxon>Phycomycetaceae</taxon>
        <taxon>Phycomyces</taxon>
    </lineage>
</organism>
<dbReference type="GO" id="GO:0032977">
    <property type="term" value="F:membrane insertase activity"/>
    <property type="evidence" value="ECO:0007669"/>
    <property type="project" value="InterPro"/>
</dbReference>
<sequence>MNSLLRGRLFSTSIGRMCYKYHARPLHPSIVPGQPEKNPSLPLPLLMSQPFLAMNPTVASEVALPSVLAANQTILDTIHGAGLPWWATIVVATITLRTSMTLPIAIYQQRSMSKMIELAPMVQSWAETLKVSVARESRELGYEKYAQELNKQYRKKVNYLYAHHGCARWKVFLLPWVQLPLFASMSLTLRHMSGLPLPWWGQLTEGPIQGLDSGGLSWFVDLTIPDPTWVFPVLIGAGNLLNVELNAWYARGTATRTQKIMTNVLRCVSVAFVPIAAHVPMALGVYWFSSSWYSVVQNLTFRIPSVRHKLGFPILQKRK</sequence>
<dbReference type="GO" id="GO:0032979">
    <property type="term" value="P:protein insertion into mitochondrial inner membrane from matrix"/>
    <property type="evidence" value="ECO:0007669"/>
    <property type="project" value="TreeGrafter"/>
</dbReference>
<evidence type="ECO:0000256" key="7">
    <source>
        <dbReference type="SAM" id="Phobius"/>
    </source>
</evidence>
<evidence type="ECO:0000256" key="6">
    <source>
        <dbReference type="RuleBase" id="RU003945"/>
    </source>
</evidence>
<feature type="transmembrane region" description="Helical" evidence="7">
    <location>
        <begin position="229"/>
        <end position="249"/>
    </location>
</feature>
<accession>A0A167Q110</accession>
<dbReference type="Pfam" id="PF02096">
    <property type="entry name" value="60KD_IMP"/>
    <property type="match status" value="1"/>
</dbReference>
<keyword evidence="4 7" id="KW-1133">Transmembrane helix</keyword>
<comment type="similarity">
    <text evidence="2 6">Belongs to the OXA1/ALB3/YidC family.</text>
</comment>
<dbReference type="InterPro" id="IPR028055">
    <property type="entry name" value="YidC/Oxa/ALB_C"/>
</dbReference>
<evidence type="ECO:0000256" key="5">
    <source>
        <dbReference type="ARBA" id="ARBA00023136"/>
    </source>
</evidence>
<dbReference type="PANTHER" id="PTHR12428">
    <property type="entry name" value="OXA1"/>
    <property type="match status" value="1"/>
</dbReference>
<proteinExistence type="inferred from homology"/>
<dbReference type="AlphaFoldDB" id="A0A167Q110"/>
<evidence type="ECO:0000259" key="8">
    <source>
        <dbReference type="Pfam" id="PF02096"/>
    </source>
</evidence>
<name>A0A167Q110_PHYB8</name>
<evidence type="ECO:0000313" key="10">
    <source>
        <dbReference type="Proteomes" id="UP000077315"/>
    </source>
</evidence>
<protein>
    <recommendedName>
        <fullName evidence="8">Membrane insertase YidC/Oxa/ALB C-terminal domain-containing protein</fullName>
    </recommendedName>
</protein>
<dbReference type="CDD" id="cd20069">
    <property type="entry name" value="5TM_Oxa1-like"/>
    <property type="match status" value="1"/>
</dbReference>
<dbReference type="GO" id="GO:0033617">
    <property type="term" value="P:mitochondrial respiratory chain complex IV assembly"/>
    <property type="evidence" value="ECO:0007669"/>
    <property type="project" value="TreeGrafter"/>
</dbReference>
<keyword evidence="10" id="KW-1185">Reference proteome</keyword>
<evidence type="ECO:0000256" key="2">
    <source>
        <dbReference type="ARBA" id="ARBA00009877"/>
    </source>
</evidence>
<keyword evidence="5 7" id="KW-0472">Membrane</keyword>
<feature type="transmembrane region" description="Helical" evidence="7">
    <location>
        <begin position="171"/>
        <end position="189"/>
    </location>
</feature>
<evidence type="ECO:0000313" key="9">
    <source>
        <dbReference type="EMBL" id="OAD78878.1"/>
    </source>
</evidence>
<dbReference type="PANTHER" id="PTHR12428:SF65">
    <property type="entry name" value="CYTOCHROME C OXIDASE ASSEMBLY PROTEIN COX18, MITOCHONDRIAL"/>
    <property type="match status" value="1"/>
</dbReference>
<reference evidence="10" key="1">
    <citation type="submission" date="2015-06" db="EMBL/GenBank/DDBJ databases">
        <title>Expansion of signal transduction pathways in fungi by whole-genome duplication.</title>
        <authorList>
            <consortium name="DOE Joint Genome Institute"/>
            <person name="Corrochano L.M."/>
            <person name="Kuo A."/>
            <person name="Marcet-Houben M."/>
            <person name="Polaino S."/>
            <person name="Salamov A."/>
            <person name="Villalobos J.M."/>
            <person name="Alvarez M.I."/>
            <person name="Avalos J."/>
            <person name="Benito E.P."/>
            <person name="Benoit I."/>
            <person name="Burger G."/>
            <person name="Camino L.P."/>
            <person name="Canovas D."/>
            <person name="Cerda-Olmedo E."/>
            <person name="Cheng J.-F."/>
            <person name="Dominguez A."/>
            <person name="Elias M."/>
            <person name="Eslava A.P."/>
            <person name="Glaser F."/>
            <person name="Grimwood J."/>
            <person name="Gutierrez G."/>
            <person name="Heitman J."/>
            <person name="Henrissat B."/>
            <person name="Iturriaga E.A."/>
            <person name="Lang B.F."/>
            <person name="Lavin J.L."/>
            <person name="Lee S."/>
            <person name="Li W."/>
            <person name="Lindquist E."/>
            <person name="Lopez-Garcia S."/>
            <person name="Luque E.M."/>
            <person name="Marcos A.T."/>
            <person name="Martin J."/>
            <person name="McCluskey K."/>
            <person name="Medina H.R."/>
            <person name="Miralles-Duran A."/>
            <person name="Miyazaki A."/>
            <person name="Munoz-Torres E."/>
            <person name="Oguiza J.A."/>
            <person name="Ohm R."/>
            <person name="Olmedo M."/>
            <person name="Orejas M."/>
            <person name="Ortiz-Castellanos L."/>
            <person name="Pisabarro A.G."/>
            <person name="Rodriguez-Romero J."/>
            <person name="Ruiz-Herrera J."/>
            <person name="Ruiz-Vazquez R."/>
            <person name="Sanz C."/>
            <person name="Schackwitz W."/>
            <person name="Schmutz J."/>
            <person name="Shahriari M."/>
            <person name="Shelest E."/>
            <person name="Silva-Franco F."/>
            <person name="Soanes D."/>
            <person name="Syed K."/>
            <person name="Tagua V.G."/>
            <person name="Talbot N.J."/>
            <person name="Thon M."/>
            <person name="De vries R.P."/>
            <person name="Wiebenga A."/>
            <person name="Yadav J.S."/>
            <person name="Braun E.L."/>
            <person name="Baker S."/>
            <person name="Garre V."/>
            <person name="Horwitz B."/>
            <person name="Torres-Martinez S."/>
            <person name="Idnurm A."/>
            <person name="Herrera-Estrella A."/>
            <person name="Gabaldon T."/>
            <person name="Grigoriev I.V."/>
        </authorList>
    </citation>
    <scope>NUCLEOTIDE SEQUENCE [LARGE SCALE GENOMIC DNA]</scope>
    <source>
        <strain evidence="10">NRRL 1555(-)</strain>
    </source>
</reference>
<dbReference type="InParanoid" id="A0A167Q110"/>
<dbReference type="RefSeq" id="XP_018296918.1">
    <property type="nucleotide sequence ID" value="XM_018440957.1"/>
</dbReference>
<dbReference type="Proteomes" id="UP000077315">
    <property type="component" value="Unassembled WGS sequence"/>
</dbReference>
<evidence type="ECO:0000256" key="4">
    <source>
        <dbReference type="ARBA" id="ARBA00022989"/>
    </source>
</evidence>